<dbReference type="OrthoDB" id="874732at2"/>
<protein>
    <submittedName>
        <fullName evidence="1">Uncharacterized protein</fullName>
    </submittedName>
</protein>
<evidence type="ECO:0000313" key="2">
    <source>
        <dbReference type="Proteomes" id="UP000245489"/>
    </source>
</evidence>
<reference evidence="1 2" key="1">
    <citation type="submission" date="2018-05" db="EMBL/GenBank/DDBJ databases">
        <title>Genomic Encyclopedia of Archaeal and Bacterial Type Strains, Phase II (KMG-II): from individual species to whole genera.</title>
        <authorList>
            <person name="Goeker M."/>
        </authorList>
    </citation>
    <scope>NUCLEOTIDE SEQUENCE [LARGE SCALE GENOMIC DNA]</scope>
    <source>
        <strain evidence="1 2">DSM 22214</strain>
    </source>
</reference>
<sequence length="198" mass="22550">MAYKNFTLERLKKDFGIINRSQSLFDFIEPIEASNWLKETLETSQLLPKRSEKARSEWFVAPILMEIKKRNIDFLTIHSGDNLNADAKVGLNGECDFIIGRNTHSFTIDAPLFAVVEAKKQDFDLGISQCAAQMLGARIFNEKEGNPIEVVYGAVTTADDWLFLKLENNILIIDNELYPYKNLSTVLGILQKIVDLYQ</sequence>
<dbReference type="RefSeq" id="WP_109743259.1">
    <property type="nucleotide sequence ID" value="NZ_QGGO01000012.1"/>
</dbReference>
<comment type="caution">
    <text evidence="1">The sequence shown here is derived from an EMBL/GenBank/DDBJ whole genome shotgun (WGS) entry which is preliminary data.</text>
</comment>
<dbReference type="AlphaFoldDB" id="A0A316EC54"/>
<keyword evidence="2" id="KW-1185">Reference proteome</keyword>
<name>A0A316EC54_9BACT</name>
<dbReference type="Proteomes" id="UP000245489">
    <property type="component" value="Unassembled WGS sequence"/>
</dbReference>
<evidence type="ECO:0000313" key="1">
    <source>
        <dbReference type="EMBL" id="PWK26363.1"/>
    </source>
</evidence>
<accession>A0A316EC54</accession>
<gene>
    <name evidence="1" type="ORF">LV89_02534</name>
</gene>
<proteinExistence type="predicted"/>
<organism evidence="1 2">
    <name type="scientific">Arcicella aurantiaca</name>
    <dbReference type="NCBI Taxonomy" id="591202"/>
    <lineage>
        <taxon>Bacteria</taxon>
        <taxon>Pseudomonadati</taxon>
        <taxon>Bacteroidota</taxon>
        <taxon>Cytophagia</taxon>
        <taxon>Cytophagales</taxon>
        <taxon>Flectobacillaceae</taxon>
        <taxon>Arcicella</taxon>
    </lineage>
</organism>
<dbReference type="EMBL" id="QGGO01000012">
    <property type="protein sequence ID" value="PWK26363.1"/>
    <property type="molecule type" value="Genomic_DNA"/>
</dbReference>